<dbReference type="Proteomes" id="UP000012073">
    <property type="component" value="Unassembled WGS sequence"/>
</dbReference>
<reference evidence="2" key="1">
    <citation type="journal article" date="2013" name="Proc. Natl. Acad. Sci. U.S.A.">
        <title>Genome structure and metabolic features in the red seaweed Chondrus crispus shed light on evolution of the Archaeplastida.</title>
        <authorList>
            <person name="Collen J."/>
            <person name="Porcel B."/>
            <person name="Carre W."/>
            <person name="Ball S.G."/>
            <person name="Chaparro C."/>
            <person name="Tonon T."/>
            <person name="Barbeyron T."/>
            <person name="Michel G."/>
            <person name="Noel B."/>
            <person name="Valentin K."/>
            <person name="Elias M."/>
            <person name="Artiguenave F."/>
            <person name="Arun A."/>
            <person name="Aury J.M."/>
            <person name="Barbosa-Neto J.F."/>
            <person name="Bothwell J.H."/>
            <person name="Bouget F.Y."/>
            <person name="Brillet L."/>
            <person name="Cabello-Hurtado F."/>
            <person name="Capella-Gutierrez S."/>
            <person name="Charrier B."/>
            <person name="Cladiere L."/>
            <person name="Cock J.M."/>
            <person name="Coelho S.M."/>
            <person name="Colleoni C."/>
            <person name="Czjzek M."/>
            <person name="Da Silva C."/>
            <person name="Delage L."/>
            <person name="Denoeud F."/>
            <person name="Deschamps P."/>
            <person name="Dittami S.M."/>
            <person name="Gabaldon T."/>
            <person name="Gachon C.M."/>
            <person name="Groisillier A."/>
            <person name="Herve C."/>
            <person name="Jabbari K."/>
            <person name="Katinka M."/>
            <person name="Kloareg B."/>
            <person name="Kowalczyk N."/>
            <person name="Labadie K."/>
            <person name="Leblanc C."/>
            <person name="Lopez P.J."/>
            <person name="McLachlan D.H."/>
            <person name="Meslet-Cladiere L."/>
            <person name="Moustafa A."/>
            <person name="Nehr Z."/>
            <person name="Nyvall Collen P."/>
            <person name="Panaud O."/>
            <person name="Partensky F."/>
            <person name="Poulain J."/>
            <person name="Rensing S.A."/>
            <person name="Rousvoal S."/>
            <person name="Samson G."/>
            <person name="Symeonidi A."/>
            <person name="Weissenbach J."/>
            <person name="Zambounis A."/>
            <person name="Wincker P."/>
            <person name="Boyen C."/>
        </authorList>
    </citation>
    <scope>NUCLEOTIDE SEQUENCE [LARGE SCALE GENOMIC DNA]</scope>
    <source>
        <strain evidence="2">cv. Stackhouse</strain>
    </source>
</reference>
<accession>R7QFY6</accession>
<sequence>MKESPHTAETKARRFLHFTLFQALHGAFARMYWEKREWDRQPNPTDHTLRDYCNI</sequence>
<proteinExistence type="predicted"/>
<dbReference type="GeneID" id="17324214"/>
<dbReference type="AlphaFoldDB" id="R7QFY6"/>
<organism evidence="1 2">
    <name type="scientific">Chondrus crispus</name>
    <name type="common">Carrageen Irish moss</name>
    <name type="synonym">Polymorpha crispa</name>
    <dbReference type="NCBI Taxonomy" id="2769"/>
    <lineage>
        <taxon>Eukaryota</taxon>
        <taxon>Rhodophyta</taxon>
        <taxon>Florideophyceae</taxon>
        <taxon>Rhodymeniophycidae</taxon>
        <taxon>Gigartinales</taxon>
        <taxon>Gigartinaceae</taxon>
        <taxon>Chondrus</taxon>
    </lineage>
</organism>
<gene>
    <name evidence="1" type="ORF">CHC_T00005060001</name>
</gene>
<name>R7QFY6_CHOCR</name>
<dbReference type="RefSeq" id="XP_005716497.1">
    <property type="nucleotide sequence ID" value="XM_005716440.1"/>
</dbReference>
<evidence type="ECO:0000313" key="1">
    <source>
        <dbReference type="EMBL" id="CDF36678.1"/>
    </source>
</evidence>
<evidence type="ECO:0000313" key="2">
    <source>
        <dbReference type="Proteomes" id="UP000012073"/>
    </source>
</evidence>
<keyword evidence="2" id="KW-1185">Reference proteome</keyword>
<dbReference type="EMBL" id="HG001796">
    <property type="protein sequence ID" value="CDF36678.1"/>
    <property type="molecule type" value="Genomic_DNA"/>
</dbReference>
<protein>
    <submittedName>
        <fullName evidence="1">Uncharacterized protein</fullName>
    </submittedName>
</protein>
<dbReference type="Gramene" id="CDF36678">
    <property type="protein sequence ID" value="CDF36678"/>
    <property type="gene ID" value="CHC_T00005060001"/>
</dbReference>
<dbReference type="KEGG" id="ccp:CHC_T00005060001"/>